<keyword evidence="2" id="KW-0732">Signal</keyword>
<keyword evidence="1" id="KW-0378">Hydrolase</keyword>
<reference evidence="4 5" key="1">
    <citation type="submission" date="2020-03" db="EMBL/GenBank/DDBJ databases">
        <title>Genomic Encyclopedia of Type Strains, Phase IV (KMG-IV): sequencing the most valuable type-strain genomes for metagenomic binning, comparative biology and taxonomic classification.</title>
        <authorList>
            <person name="Goeker M."/>
        </authorList>
    </citation>
    <scope>NUCLEOTIDE SEQUENCE [LARGE SCALE GENOMIC DNA]</scope>
    <source>
        <strain evidence="4 5">DSM 19867</strain>
    </source>
</reference>
<dbReference type="Pfam" id="PF15979">
    <property type="entry name" value="Glyco_hydro_115"/>
    <property type="match status" value="1"/>
</dbReference>
<evidence type="ECO:0000259" key="3">
    <source>
        <dbReference type="Pfam" id="PF17829"/>
    </source>
</evidence>
<dbReference type="EMBL" id="JAASRM010000001">
    <property type="protein sequence ID" value="NIK89735.1"/>
    <property type="molecule type" value="Genomic_DNA"/>
</dbReference>
<feature type="domain" description="Gylcosyl hydrolase 115 C-terminal" evidence="3">
    <location>
        <begin position="677"/>
        <end position="844"/>
    </location>
</feature>
<evidence type="ECO:0000256" key="1">
    <source>
        <dbReference type="ARBA" id="ARBA00022801"/>
    </source>
</evidence>
<keyword evidence="5" id="KW-1185">Reference proteome</keyword>
<feature type="signal peptide" evidence="2">
    <location>
        <begin position="1"/>
        <end position="19"/>
    </location>
</feature>
<dbReference type="InterPro" id="IPR042301">
    <property type="entry name" value="GH115_sf"/>
</dbReference>
<organism evidence="4 5">
    <name type="scientific">Rhizomicrobium palustre</name>
    <dbReference type="NCBI Taxonomy" id="189966"/>
    <lineage>
        <taxon>Bacteria</taxon>
        <taxon>Pseudomonadati</taxon>
        <taxon>Pseudomonadota</taxon>
        <taxon>Alphaproteobacteria</taxon>
        <taxon>Micropepsales</taxon>
        <taxon>Micropepsaceae</taxon>
        <taxon>Rhizomicrobium</taxon>
    </lineage>
</organism>
<dbReference type="GO" id="GO:0016787">
    <property type="term" value="F:hydrolase activity"/>
    <property type="evidence" value="ECO:0007669"/>
    <property type="project" value="UniProtKB-KW"/>
</dbReference>
<dbReference type="InterPro" id="IPR031924">
    <property type="entry name" value="GH115"/>
</dbReference>
<dbReference type="RefSeq" id="WP_167083796.1">
    <property type="nucleotide sequence ID" value="NZ_BAAADC010000001.1"/>
</dbReference>
<dbReference type="Gene3D" id="3.30.379.10">
    <property type="entry name" value="Chitobiase/beta-hexosaminidase domain 2-like"/>
    <property type="match status" value="1"/>
</dbReference>
<dbReference type="GO" id="GO:0005975">
    <property type="term" value="P:carbohydrate metabolic process"/>
    <property type="evidence" value="ECO:0007669"/>
    <property type="project" value="UniProtKB-ARBA"/>
</dbReference>
<evidence type="ECO:0000313" key="5">
    <source>
        <dbReference type="Proteomes" id="UP000570514"/>
    </source>
</evidence>
<dbReference type="Proteomes" id="UP000570514">
    <property type="component" value="Unassembled WGS sequence"/>
</dbReference>
<feature type="chain" id="PRO_5032465726" description="Gylcosyl hydrolase 115 C-terminal domain-containing protein" evidence="2">
    <location>
        <begin position="20"/>
        <end position="844"/>
    </location>
</feature>
<dbReference type="PANTHER" id="PTHR37842">
    <property type="match status" value="1"/>
</dbReference>
<dbReference type="PANTHER" id="PTHR37842:SF2">
    <property type="entry name" value="GYLCOSYL HYDROLASE 115 C-TERMINAL DOMAIN-CONTAINING PROTEIN"/>
    <property type="match status" value="1"/>
</dbReference>
<dbReference type="InterPro" id="IPR041437">
    <property type="entry name" value="GH115_C"/>
</dbReference>
<dbReference type="Gene3D" id="2.60.120.1620">
    <property type="match status" value="1"/>
</dbReference>
<proteinExistence type="predicted"/>
<dbReference type="AlphaFoldDB" id="A0A846N2M2"/>
<evidence type="ECO:0000256" key="2">
    <source>
        <dbReference type="SAM" id="SignalP"/>
    </source>
</evidence>
<dbReference type="Gene3D" id="1.20.58.2150">
    <property type="match status" value="1"/>
</dbReference>
<name>A0A846N2M2_9PROT</name>
<protein>
    <recommendedName>
        <fullName evidence="3">Gylcosyl hydrolase 115 C-terminal domain-containing protein</fullName>
    </recommendedName>
</protein>
<evidence type="ECO:0000313" key="4">
    <source>
        <dbReference type="EMBL" id="NIK89735.1"/>
    </source>
</evidence>
<accession>A0A846N2M2</accession>
<dbReference type="PROSITE" id="PS51257">
    <property type="entry name" value="PROKAR_LIPOPROTEIN"/>
    <property type="match status" value="1"/>
</dbReference>
<dbReference type="Gene3D" id="3.20.20.520">
    <property type="entry name" value="Glycosyl hydrolase family 115"/>
    <property type="match status" value="1"/>
</dbReference>
<dbReference type="Pfam" id="PF17829">
    <property type="entry name" value="GH115_C"/>
    <property type="match status" value="1"/>
</dbReference>
<comment type="caution">
    <text evidence="4">The sequence shown here is derived from an EMBL/GenBank/DDBJ whole genome shotgun (WGS) entry which is preliminary data.</text>
</comment>
<dbReference type="InterPro" id="IPR029018">
    <property type="entry name" value="Hex-like_dom2"/>
</dbReference>
<sequence length="844" mass="93384">MRISALITVLMAVSGAAYACDTPVSVCPKQSTGALALIAGGTPARVIVDAKADNAVRHVAESFAEDLERVSGKKAELSNAPGKGPMVIIGVLGQSKILDDLIKRGKLKAEDIKGQWEAYRQIVVEKPYKGVAEALVIVGADRRGAVFGTYDISEKMGVSPAYWFADVPVRHADNLFITAGSREDQPKVRYRGFFINDEAPAFSTWTKEKFGGANHKAYAHIFEYLLRMKGNYLWPAMWAPRAFNADDRENMVLADAMGVVMGTSHHEPMTRAQDEWHRDTDKGVTGGKWDYTSNGENLRKFWRGGIERMMSKGDGTPYESLVTVGMRGDGDEPMAEGTATKLLETIVADQRKIIADVTKKPADQTPQVWALYKEVQDYYDHGMSVPDDVILLFADDNWGQLRRLATRDLNHKGGFGIYYHFDYVGGPRNYKWINTNQIEKTWQQMDLAYRSNARSLWVVNVGDIKPMEFPLQFFLKQAWNPEAMTPAALKAYPAEWAKATFGAENAAIGDLVTRYSQFAARKKPELIDPATFSLSDYEIFATQWQMLVADMWAEKKKLPPEALDAYFELVEHPILALSNLYDLYYNVALNRMFAAKNNPVANLFADKAEAAFKRDKELSAQYHALKGGKWDGMMLQTHIGYTYWNEPKTDIMPEVRRVPGEAPKRAIVIPATAVPPDVISREAPDFTRAVNGKGLTWTPIAHLGRTKGAVLALPQGEGATTPADNVRLEYDVTLTKAGEATLKLYMAPTIDAKGAGGITIGVSLDDGPVETLRYNLLATPGAAANPDQAAWIEAVSNNIHVLSAKFPRVTAGKHTLKIWRLSDNAVLEKLVLSTGPVPERYLGP</sequence>
<gene>
    <name evidence="4" type="ORF">FHS83_003053</name>
</gene>